<dbReference type="PROSITE" id="PS50175">
    <property type="entry name" value="ASP_PROT_RETROV"/>
    <property type="match status" value="1"/>
</dbReference>
<feature type="domain" description="Integrase catalytic" evidence="13">
    <location>
        <begin position="896"/>
        <end position="1056"/>
    </location>
</feature>
<dbReference type="GO" id="GO:0006508">
    <property type="term" value="P:proteolysis"/>
    <property type="evidence" value="ECO:0007669"/>
    <property type="project" value="InterPro"/>
</dbReference>
<dbReference type="PANTHER" id="PTHR37984:SF5">
    <property type="entry name" value="PROTEIN NYNRIN-LIKE"/>
    <property type="match status" value="1"/>
</dbReference>
<dbReference type="PANTHER" id="PTHR37984">
    <property type="entry name" value="PROTEIN CBG26694"/>
    <property type="match status" value="1"/>
</dbReference>
<dbReference type="InterPro" id="IPR041588">
    <property type="entry name" value="Integrase_H2C2"/>
</dbReference>
<dbReference type="Gene3D" id="1.10.340.70">
    <property type="match status" value="1"/>
</dbReference>
<feature type="domain" description="Peptidase A2" evidence="11">
    <location>
        <begin position="92"/>
        <end position="128"/>
    </location>
</feature>
<evidence type="ECO:0000256" key="1">
    <source>
        <dbReference type="ARBA" id="ARBA00012493"/>
    </source>
</evidence>
<reference evidence="14" key="2">
    <citation type="journal article" date="2019" name="IMA Fungus">
        <title>Genome sequencing and comparison of five Tilletia species to identify candidate genes for the detection of regulated species infecting wheat.</title>
        <authorList>
            <person name="Nguyen H.D.T."/>
            <person name="Sultana T."/>
            <person name="Kesanakurti P."/>
            <person name="Hambleton S."/>
        </authorList>
    </citation>
    <scope>NUCLEOTIDE SEQUENCE</scope>
    <source>
        <strain evidence="14">DAOMC 236426</strain>
    </source>
</reference>
<evidence type="ECO:0000256" key="7">
    <source>
        <dbReference type="ARBA" id="ARBA00022884"/>
    </source>
</evidence>
<keyword evidence="6" id="KW-0378">Hydrolase</keyword>
<dbReference type="GO" id="GO:0004190">
    <property type="term" value="F:aspartic-type endopeptidase activity"/>
    <property type="evidence" value="ECO:0007669"/>
    <property type="project" value="InterPro"/>
</dbReference>
<feature type="domain" description="Reverse transcriptase" evidence="12">
    <location>
        <begin position="436"/>
        <end position="614"/>
    </location>
</feature>
<evidence type="ECO:0000259" key="11">
    <source>
        <dbReference type="PROSITE" id="PS50175"/>
    </source>
</evidence>
<dbReference type="GO" id="GO:0004519">
    <property type="term" value="F:endonuclease activity"/>
    <property type="evidence" value="ECO:0007669"/>
    <property type="project" value="UniProtKB-KW"/>
</dbReference>
<dbReference type="EC" id="2.7.7.49" evidence="1"/>
<keyword evidence="9" id="KW-0511">Multifunctional enzyme</keyword>
<dbReference type="SUPFAM" id="SSF53098">
    <property type="entry name" value="Ribonuclease H-like"/>
    <property type="match status" value="1"/>
</dbReference>
<keyword evidence="15" id="KW-1185">Reference proteome</keyword>
<dbReference type="Pfam" id="PF17919">
    <property type="entry name" value="RT_RNaseH_2"/>
    <property type="match status" value="1"/>
</dbReference>
<sequence>MSVAADDDKENTSASSSPSPASAFHMDRRPHFFHMRKTSVDPAAKLLRHATKREGSIVPLQPSATTGSGQGYRKHVPLTLSLRMNDTTTFPLSSLLDTGAALSIIDEHLLQTLGGEAQGDGMWVHGIGNIRTKGWVSLTIFIESTDAQGRTVHLESQQDFHVLPLFSPGLCLGLDFITAHDVRLAPARQTAAIAEYVFPVHEHIAGPHTAEAALHTAVDTEIPTGRYVWVPVDAACFAPGVDYTVHPRLSVDEDQGTQLAGPTALIQHSSRAHVLVGNYGPVSCVVGRGTIVADAVAARLGDVASSSPECFAVGVLETDSDVGALPVPMAADAATPLNPFEGTDDGTSDLTCQAVTTMVDDQFRVGVTDGGGAPQEIVDVLRANRDAFALDGRPGRVVGQEMSIDLKPDADVRPVPPRRASPEKRRAMDAAIDQLLDWDIIEPSSSPVSFPVLMVKQYDKWRFCVDYRHLNVATVSDRYPLPTIDSIFNTLLGKRIFSSLDAIRGYHQMPVREGDRWKTAFTCHRGLYQYKTVPFGLKNAPAVFQRLMDRILGGLRWRHAVVYIDDVVIASHNMSEHADALDTLLRNAESVGLRFSPSKCTFAVPSLVLLGRKVSGAGVAVWEDRAKAVRDLPRPTTLRELYHTLGWFGYYRAFVRRFAELAAPLSKLTRGWRYEAAVDGRYRLVNTEGQPASADKVLVPWAAEQQSSFDALKAAIASPPTLAHPDPNRPYVLYVDACKDAFAAILHQVFPVTASSPVSSSDAARAFPASVHLLPPQVAKERWIAWVRMDRYFAGIHRRVSDVDSADDDDWTLTDGLLVRRIDGRLALPEGALSEVLRLVHDQRGHFGFLRTYLAVSRDFWRPQLSAAVRAWVRHCPVCLRTKRVPKVGQLDVDHDPQFPFSTISLDILYGLPRTRSGNDAVVAIHDVFSKMIILQPCSATITAEGVAAVVSDRVLRYGWRPRRIVTNSEARVSGAVMRELASSLRAKLTPSPPHHQQANAVERAVQTAQMVLQALSAEGRAHWDRRLVPTVELAMNSTPSSVTGFRPFDLVFVCHPDVCHAVFDGDDHLGVSSFSERLVVAEARLAEARLAIGRARAEQKRRYDRRRATPAVLEIGDQVFVRLDDRPIPGLRVDKLDPRKAGPYRVEEVLSPHRVRIGLPADVGVSDEFSVEQLDLVPREPDPFDARRVASPVPVVAGSEEAIDDTVGDGAVAVDEDRFLAADGEPLLDDLSDRPVRHRQLPPNLRGFDLGTVQSSRSSALTEALRGPIFSSRTVEEDGVSIELRERPVAFLSRLTSVSEKKMVASELELCCLAWAFARLAHLLEGAEVTVVTDHAPLGPMLLSTAEIPYGPTISRCRAWIMPHLQNLRFVHRPGHCHTNADALSRLPLPSS</sequence>
<dbReference type="SUPFAM" id="SSF50630">
    <property type="entry name" value="Acid proteases"/>
    <property type="match status" value="1"/>
</dbReference>
<feature type="region of interest" description="Disordered" evidence="10">
    <location>
        <begin position="1"/>
        <end position="25"/>
    </location>
</feature>
<reference evidence="14" key="1">
    <citation type="submission" date="2016-04" db="EMBL/GenBank/DDBJ databases">
        <authorList>
            <person name="Nguyen H.D."/>
            <person name="Samba Siva P."/>
            <person name="Cullis J."/>
            <person name="Levesque C.A."/>
            <person name="Hambleton S."/>
        </authorList>
    </citation>
    <scope>NUCLEOTIDE SEQUENCE</scope>
    <source>
        <strain evidence="14">DAOMC 236426</strain>
    </source>
</reference>
<evidence type="ECO:0000259" key="13">
    <source>
        <dbReference type="PROSITE" id="PS50994"/>
    </source>
</evidence>
<evidence type="ECO:0000256" key="9">
    <source>
        <dbReference type="ARBA" id="ARBA00023268"/>
    </source>
</evidence>
<dbReference type="InterPro" id="IPR021109">
    <property type="entry name" value="Peptidase_aspartic_dom_sf"/>
</dbReference>
<dbReference type="GO" id="GO:0015074">
    <property type="term" value="P:DNA integration"/>
    <property type="evidence" value="ECO:0007669"/>
    <property type="project" value="InterPro"/>
</dbReference>
<dbReference type="InterPro" id="IPR041373">
    <property type="entry name" value="RT_RNaseH"/>
</dbReference>
<dbReference type="Gene3D" id="2.40.70.10">
    <property type="entry name" value="Acid Proteases"/>
    <property type="match status" value="1"/>
</dbReference>
<dbReference type="InterPro" id="IPR001584">
    <property type="entry name" value="Integrase_cat-core"/>
</dbReference>
<comment type="caution">
    <text evidence="14">The sequence shown here is derived from an EMBL/GenBank/DDBJ whole genome shotgun (WGS) entry which is preliminary data.</text>
</comment>
<dbReference type="Gene3D" id="3.30.70.270">
    <property type="match status" value="2"/>
</dbReference>
<dbReference type="InterPro" id="IPR050951">
    <property type="entry name" value="Retrovirus_Pol_polyprotein"/>
</dbReference>
<dbReference type="EMBL" id="LWDE02001427">
    <property type="protein sequence ID" value="KAE8240961.1"/>
    <property type="molecule type" value="Genomic_DNA"/>
</dbReference>
<dbReference type="GO" id="GO:0005634">
    <property type="term" value="C:nucleus"/>
    <property type="evidence" value="ECO:0007669"/>
    <property type="project" value="UniProtKB-ARBA"/>
</dbReference>
<organism evidence="14 15">
    <name type="scientific">Tilletia controversa</name>
    <name type="common">dwarf bunt fungus</name>
    <dbReference type="NCBI Taxonomy" id="13291"/>
    <lineage>
        <taxon>Eukaryota</taxon>
        <taxon>Fungi</taxon>
        <taxon>Dikarya</taxon>
        <taxon>Basidiomycota</taxon>
        <taxon>Ustilaginomycotina</taxon>
        <taxon>Exobasidiomycetes</taxon>
        <taxon>Tilletiales</taxon>
        <taxon>Tilletiaceae</taxon>
        <taxon>Tilletia</taxon>
    </lineage>
</organism>
<dbReference type="InterPro" id="IPR000477">
    <property type="entry name" value="RT_dom"/>
</dbReference>
<evidence type="ECO:0000256" key="10">
    <source>
        <dbReference type="SAM" id="MobiDB-lite"/>
    </source>
</evidence>
<dbReference type="PROSITE" id="PS50994">
    <property type="entry name" value="INTEGRASE"/>
    <property type="match status" value="1"/>
</dbReference>
<keyword evidence="7" id="KW-0694">RNA-binding</keyword>
<evidence type="ECO:0000256" key="2">
    <source>
        <dbReference type="ARBA" id="ARBA00022679"/>
    </source>
</evidence>
<keyword evidence="8" id="KW-0695">RNA-directed DNA polymerase</keyword>
<accession>A0A8X7MLB7</accession>
<keyword evidence="2" id="KW-0808">Transferase</keyword>
<keyword evidence="4" id="KW-0540">Nuclease</keyword>
<dbReference type="Pfam" id="PF00078">
    <property type="entry name" value="RVT_1"/>
    <property type="match status" value="1"/>
</dbReference>
<evidence type="ECO:0000256" key="8">
    <source>
        <dbReference type="ARBA" id="ARBA00022918"/>
    </source>
</evidence>
<proteinExistence type="predicted"/>
<dbReference type="Proteomes" id="UP000077684">
    <property type="component" value="Unassembled WGS sequence"/>
</dbReference>
<dbReference type="GO" id="GO:0003723">
    <property type="term" value="F:RNA binding"/>
    <property type="evidence" value="ECO:0007669"/>
    <property type="project" value="UniProtKB-KW"/>
</dbReference>
<evidence type="ECO:0000256" key="6">
    <source>
        <dbReference type="ARBA" id="ARBA00022801"/>
    </source>
</evidence>
<dbReference type="GO" id="GO:0003964">
    <property type="term" value="F:RNA-directed DNA polymerase activity"/>
    <property type="evidence" value="ECO:0007669"/>
    <property type="project" value="UniProtKB-KW"/>
</dbReference>
<evidence type="ECO:0000256" key="3">
    <source>
        <dbReference type="ARBA" id="ARBA00022695"/>
    </source>
</evidence>
<name>A0A8X7MLB7_9BASI</name>
<dbReference type="SUPFAM" id="SSF56672">
    <property type="entry name" value="DNA/RNA polymerases"/>
    <property type="match status" value="1"/>
</dbReference>
<evidence type="ECO:0000256" key="4">
    <source>
        <dbReference type="ARBA" id="ARBA00022722"/>
    </source>
</evidence>
<dbReference type="InterPro" id="IPR041577">
    <property type="entry name" value="RT_RNaseH_2"/>
</dbReference>
<dbReference type="InterPro" id="IPR036397">
    <property type="entry name" value="RNaseH_sf"/>
</dbReference>
<evidence type="ECO:0000313" key="14">
    <source>
        <dbReference type="EMBL" id="KAE8240961.1"/>
    </source>
</evidence>
<dbReference type="Pfam" id="PF17921">
    <property type="entry name" value="Integrase_H2C2"/>
    <property type="match status" value="1"/>
</dbReference>
<protein>
    <recommendedName>
        <fullName evidence="1">RNA-directed DNA polymerase</fullName>
        <ecNumber evidence="1">2.7.7.49</ecNumber>
    </recommendedName>
</protein>
<dbReference type="InterPro" id="IPR001995">
    <property type="entry name" value="Peptidase_A2_cat"/>
</dbReference>
<dbReference type="Pfam" id="PF17917">
    <property type="entry name" value="RT_RNaseH"/>
    <property type="match status" value="1"/>
</dbReference>
<evidence type="ECO:0000259" key="12">
    <source>
        <dbReference type="PROSITE" id="PS50878"/>
    </source>
</evidence>
<dbReference type="Gene3D" id="3.10.10.10">
    <property type="entry name" value="HIV Type 1 Reverse Transcriptase, subunit A, domain 1"/>
    <property type="match status" value="1"/>
</dbReference>
<dbReference type="CDD" id="cd01647">
    <property type="entry name" value="RT_LTR"/>
    <property type="match status" value="1"/>
</dbReference>
<evidence type="ECO:0000313" key="15">
    <source>
        <dbReference type="Proteomes" id="UP000077684"/>
    </source>
</evidence>
<dbReference type="InterPro" id="IPR043502">
    <property type="entry name" value="DNA/RNA_pol_sf"/>
</dbReference>
<feature type="compositionally biased region" description="Low complexity" evidence="10">
    <location>
        <begin position="13"/>
        <end position="23"/>
    </location>
</feature>
<dbReference type="PROSITE" id="PS50878">
    <property type="entry name" value="RT_POL"/>
    <property type="match status" value="1"/>
</dbReference>
<keyword evidence="3" id="KW-0548">Nucleotidyltransferase</keyword>
<dbReference type="InterPro" id="IPR043128">
    <property type="entry name" value="Rev_trsase/Diguanyl_cyclase"/>
</dbReference>
<dbReference type="Gene3D" id="3.30.420.10">
    <property type="entry name" value="Ribonuclease H-like superfamily/Ribonuclease H"/>
    <property type="match status" value="1"/>
</dbReference>
<gene>
    <name evidence="14" type="ORF">A4X06_0g7711</name>
</gene>
<keyword evidence="5" id="KW-0255">Endonuclease</keyword>
<evidence type="ECO:0000256" key="5">
    <source>
        <dbReference type="ARBA" id="ARBA00022759"/>
    </source>
</evidence>
<dbReference type="InterPro" id="IPR012337">
    <property type="entry name" value="RNaseH-like_sf"/>
</dbReference>